<comment type="caution">
    <text evidence="3">The sequence shown here is derived from an EMBL/GenBank/DDBJ whole genome shotgun (WGS) entry which is preliminary data.</text>
</comment>
<keyword evidence="2" id="KW-0812">Transmembrane</keyword>
<evidence type="ECO:0000256" key="1">
    <source>
        <dbReference type="ARBA" id="ARBA00035112"/>
    </source>
</evidence>
<sequence>MWVTKIIKYSYVDDKDKEKFLESNDDKSEDSEIPYNVRPLRRSRPEIKWNIAGSVVLILIYGLSIFATVSLTRWQNIMCHADVEVATYNWRKTQHNPFPDLGVQKVCSDFDAVMKWQEEVELKDELEKWKKIVK</sequence>
<keyword evidence="2" id="KW-0472">Membrane</keyword>
<dbReference type="EMBL" id="JAAMPI010002147">
    <property type="protein sequence ID" value="KAF4618055.1"/>
    <property type="molecule type" value="Genomic_DNA"/>
</dbReference>
<keyword evidence="4" id="KW-1185">Reference proteome</keyword>
<protein>
    <submittedName>
        <fullName evidence="3">Uncharacterized protein</fullName>
    </submittedName>
</protein>
<dbReference type="OrthoDB" id="3687641at2759"/>
<dbReference type="InterPro" id="IPR021765">
    <property type="entry name" value="UstYa-like"/>
</dbReference>
<evidence type="ECO:0000313" key="4">
    <source>
        <dbReference type="Proteomes" id="UP000566819"/>
    </source>
</evidence>
<feature type="transmembrane region" description="Helical" evidence="2">
    <location>
        <begin position="49"/>
        <end position="71"/>
    </location>
</feature>
<evidence type="ECO:0000313" key="3">
    <source>
        <dbReference type="EMBL" id="KAF4618055.1"/>
    </source>
</evidence>
<dbReference type="Pfam" id="PF11807">
    <property type="entry name" value="UstYa"/>
    <property type="match status" value="1"/>
</dbReference>
<accession>A0A8H4QWN3</accession>
<dbReference type="GO" id="GO:0043386">
    <property type="term" value="P:mycotoxin biosynthetic process"/>
    <property type="evidence" value="ECO:0007669"/>
    <property type="project" value="InterPro"/>
</dbReference>
<gene>
    <name evidence="3" type="ORF">G7Y89_g14994</name>
</gene>
<keyword evidence="2" id="KW-1133">Transmembrane helix</keyword>
<dbReference type="Proteomes" id="UP000566819">
    <property type="component" value="Unassembled WGS sequence"/>
</dbReference>
<organism evidence="3 4">
    <name type="scientific">Cudoniella acicularis</name>
    <dbReference type="NCBI Taxonomy" id="354080"/>
    <lineage>
        <taxon>Eukaryota</taxon>
        <taxon>Fungi</taxon>
        <taxon>Dikarya</taxon>
        <taxon>Ascomycota</taxon>
        <taxon>Pezizomycotina</taxon>
        <taxon>Leotiomycetes</taxon>
        <taxon>Helotiales</taxon>
        <taxon>Tricladiaceae</taxon>
        <taxon>Cudoniella</taxon>
    </lineage>
</organism>
<proteinExistence type="inferred from homology"/>
<name>A0A8H4QWN3_9HELO</name>
<dbReference type="AlphaFoldDB" id="A0A8H4QWN3"/>
<comment type="similarity">
    <text evidence="1">Belongs to the ustYa family.</text>
</comment>
<reference evidence="3 4" key="1">
    <citation type="submission" date="2020-03" db="EMBL/GenBank/DDBJ databases">
        <title>Draft Genome Sequence of Cudoniella acicularis.</title>
        <authorList>
            <person name="Buettner E."/>
            <person name="Kellner H."/>
        </authorList>
    </citation>
    <scope>NUCLEOTIDE SEQUENCE [LARGE SCALE GENOMIC DNA]</scope>
    <source>
        <strain evidence="3 4">DSM 108380</strain>
    </source>
</reference>
<evidence type="ECO:0000256" key="2">
    <source>
        <dbReference type="SAM" id="Phobius"/>
    </source>
</evidence>